<keyword evidence="1" id="KW-0732">Signal</keyword>
<dbReference type="eggNOG" id="COG2730">
    <property type="taxonomic scope" value="Bacteria"/>
</dbReference>
<accession>D0MEP3</accession>
<dbReference type="EMBL" id="CP001807">
    <property type="protein sequence ID" value="ACY49271.1"/>
    <property type="molecule type" value="Genomic_DNA"/>
</dbReference>
<dbReference type="eggNOG" id="COG2911">
    <property type="taxonomic scope" value="Bacteria"/>
</dbReference>
<dbReference type="Gene3D" id="2.60.40.4070">
    <property type="match status" value="1"/>
</dbReference>
<dbReference type="AlphaFoldDB" id="D0MEP3"/>
<organism evidence="3 4">
    <name type="scientific">Rhodothermus marinus (strain ATCC 43812 / DSM 4252 / R-10)</name>
    <name type="common">Rhodothermus obamensis</name>
    <dbReference type="NCBI Taxonomy" id="518766"/>
    <lineage>
        <taxon>Bacteria</taxon>
        <taxon>Pseudomonadati</taxon>
        <taxon>Rhodothermota</taxon>
        <taxon>Rhodothermia</taxon>
        <taxon>Rhodothermales</taxon>
        <taxon>Rhodothermaceae</taxon>
        <taxon>Rhodothermus</taxon>
    </lineage>
</organism>
<reference evidence="3 4" key="1">
    <citation type="journal article" date="2009" name="Stand. Genomic Sci.">
        <title>Complete genome sequence of Rhodothermus marinus type strain (R-10).</title>
        <authorList>
            <person name="Nolan M."/>
            <person name="Tindall B.J."/>
            <person name="Pomrenke H."/>
            <person name="Lapidus A."/>
            <person name="Copeland A."/>
            <person name="Glavina Del Rio T."/>
            <person name="Lucas S."/>
            <person name="Chen F."/>
            <person name="Tice H."/>
            <person name="Cheng J.F."/>
            <person name="Saunders E."/>
            <person name="Han C."/>
            <person name="Bruce D."/>
            <person name="Goodwin L."/>
            <person name="Chain P."/>
            <person name="Pitluck S."/>
            <person name="Ovchinikova G."/>
            <person name="Pati A."/>
            <person name="Ivanova N."/>
            <person name="Mavromatis K."/>
            <person name="Chen A."/>
            <person name="Palaniappan K."/>
            <person name="Land M."/>
            <person name="Hauser L."/>
            <person name="Chang Y.J."/>
            <person name="Jeffries C.D."/>
            <person name="Brettin T."/>
            <person name="Goker M."/>
            <person name="Bristow J."/>
            <person name="Eisen J.A."/>
            <person name="Markowitz V."/>
            <person name="Hugenholtz P."/>
            <person name="Kyrpides N.C."/>
            <person name="Klenk H.P."/>
            <person name="Detter J.C."/>
        </authorList>
    </citation>
    <scope>NUCLEOTIDE SEQUENCE [LARGE SCALE GENOMIC DNA]</scope>
    <source>
        <strain evidence="4">ATCC 43812 / DSM 4252 / R-10</strain>
    </source>
</reference>
<gene>
    <name evidence="3" type="ordered locus">Rmar_2393</name>
</gene>
<dbReference type="NCBIfam" id="TIGR04183">
    <property type="entry name" value="Por_Secre_tail"/>
    <property type="match status" value="1"/>
</dbReference>
<proteinExistence type="predicted"/>
<feature type="signal peptide" evidence="1">
    <location>
        <begin position="1"/>
        <end position="23"/>
    </location>
</feature>
<dbReference type="STRING" id="518766.Rmar_2393"/>
<evidence type="ECO:0000256" key="1">
    <source>
        <dbReference type="SAM" id="SignalP"/>
    </source>
</evidence>
<name>D0MEP3_RHOM4</name>
<protein>
    <recommendedName>
        <fullName evidence="2">Secretion system C-terminal sorting domain-containing protein</fullName>
    </recommendedName>
</protein>
<evidence type="ECO:0000259" key="2">
    <source>
        <dbReference type="Pfam" id="PF18962"/>
    </source>
</evidence>
<dbReference type="InterPro" id="IPR026444">
    <property type="entry name" value="Secre_tail"/>
</dbReference>
<feature type="domain" description="Secretion system C-terminal sorting" evidence="2">
    <location>
        <begin position="773"/>
        <end position="847"/>
    </location>
</feature>
<dbReference type="Proteomes" id="UP000002221">
    <property type="component" value="Chromosome"/>
</dbReference>
<dbReference type="KEGG" id="rmr:Rmar_2393"/>
<feature type="chain" id="PRO_5003011276" description="Secretion system C-terminal sorting domain-containing protein" evidence="1">
    <location>
        <begin position="24"/>
        <end position="851"/>
    </location>
</feature>
<dbReference type="Pfam" id="PF18962">
    <property type="entry name" value="Por_Secre_tail"/>
    <property type="match status" value="1"/>
</dbReference>
<evidence type="ECO:0000313" key="4">
    <source>
        <dbReference type="Proteomes" id="UP000002221"/>
    </source>
</evidence>
<sequence length="851" mass="89342">MKTMTIKIGAVLLGLCWPILAFAQQAGDYRSAADGNWSAAATWEVFDGNAWGAATSAPTGTEHITVTHTVTVDVPVTISGYLKVEGNGEVTIGDGSLTFADGGVYEHARDGGSVPQATWEDGSTVMFTGIVSNAPSNRGQDYYHIVLNTPNLSSNRDLGLHGRTVRGDIHVINTGSARWQLVGGVSDTIRIMGDVIVEAGQFATQGTGSATNVVVEHYGNIRVTGGNFSISRGSQGSGTGTTTWILHEGDFEMSNATTQNSNPTPGNAKFVFAKAGVQRLVLGEGNDIQALPIEVAEGTTLDMGTSELGGDDIFYLNDGATLVSGHPDGLDGNLQTTGEVRLSKQASYVFNGAAAQVVGGLLPDTLATLGIANAEGVAVADTHRVSMLEVEAAAVLVIDTTGVLHVAGGQVLGTVVSRGELEADTALTFGNGAVYEHARNGGSIPTGNWEEGSTVLLTGIVDEAPANRNQSYYHVVFNTPNQTKNLHMSFDEVTIGGDIRVVSTGVARWYLTSASAQDTSVVTIMGDVIVEDGQFSTHGTGNANTTFVVHHYGNIRVTGGNFSISRGSQGGGTGTTTWILHEGDFEMSNATTQNSNPTPGNAKFVFAKAGVQRLVLGEGNDIRQLPIEVAEGTTLDMGTSELGGDDIFILNGGATLATAHPGGVAGSIQTLGTVALDTTANFVFNGSEPQETSTLMPTVVNDLVIDNAAGVRLSQETRINGVLRLKAGVFDNTIPFTLGPNGSISYEGGSLLHPVANEPSPDVPTRFALYDGYPNPFRQATTIRYDVAAPRRVVIKVYDLMGREVAELVNRDHQPGTYTVQWRPQGLASGLYYCRIDAGAFQAVRTLVLMK</sequence>
<dbReference type="OrthoDB" id="9809781at2"/>
<dbReference type="HOGENOM" id="CLU_335199_0_0_10"/>
<keyword evidence="4" id="KW-1185">Reference proteome</keyword>
<evidence type="ECO:0000313" key="3">
    <source>
        <dbReference type="EMBL" id="ACY49271.1"/>
    </source>
</evidence>
<dbReference type="RefSeq" id="WP_012844881.1">
    <property type="nucleotide sequence ID" value="NC_013501.1"/>
</dbReference>